<keyword evidence="2" id="KW-1133">Transmembrane helix</keyword>
<keyword evidence="2" id="KW-0472">Membrane</keyword>
<feature type="region of interest" description="Disordered" evidence="1">
    <location>
        <begin position="1"/>
        <end position="26"/>
    </location>
</feature>
<gene>
    <name evidence="3" type="ORF">PU648_45050</name>
</gene>
<evidence type="ECO:0008006" key="5">
    <source>
        <dbReference type="Google" id="ProtNLM"/>
    </source>
</evidence>
<keyword evidence="4" id="KW-1185">Reference proteome</keyword>
<feature type="compositionally biased region" description="Pro residues" evidence="1">
    <location>
        <begin position="457"/>
        <end position="467"/>
    </location>
</feature>
<evidence type="ECO:0000256" key="1">
    <source>
        <dbReference type="SAM" id="MobiDB-lite"/>
    </source>
</evidence>
<proteinExistence type="predicted"/>
<feature type="region of interest" description="Disordered" evidence="1">
    <location>
        <begin position="448"/>
        <end position="467"/>
    </location>
</feature>
<evidence type="ECO:0000313" key="3">
    <source>
        <dbReference type="EMBL" id="MDU8999403.1"/>
    </source>
</evidence>
<dbReference type="Proteomes" id="UP001257627">
    <property type="component" value="Unassembled WGS sequence"/>
</dbReference>
<protein>
    <recommendedName>
        <fullName evidence="5">Integral membrane protein</fullName>
    </recommendedName>
</protein>
<sequence length="467" mass="48850">MTSSPPPSDPDRKPPEPSGEQRLSARERNELDELRHRVSALETGGPSRAARHHWLRSTGSVLLILLASLLSLLAVVAVWANNIVRDTDRYVATVGPLASDPDVQKAVTNRVTTAVLAQIDVDALVKDLERAASEKGAPPRAAKLLGDLSGPITSGLKSLVGDTVQRVVSSKAFDTVWVDANRRAHSALDKALTGNATGAVSAKNGQVTIDVAPIVAQVKDRLVSAGFKPAARIPAVHTDFVVFASKDIGKIKTYLRVLDIIGGWLPVIAVLIAAAGVYLATDRRRALIGAALGVFAAMVVLGIVLAVARAVYLDHLPVGTSEDAAATVFDSLVRFLRAGVRAVGALALVTAAGAFLVGPSRIAVLIRTGCRRGIGALRDVAVSAGLPLGPVGRFVHRFKRWIGAAILAVAAIVLFTWSYPTTWVVVWTVVIVLVAFAIREFLDTGAPSAAATSTSSPPAPSAPTPSA</sequence>
<feature type="transmembrane region" description="Helical" evidence="2">
    <location>
        <begin position="338"/>
        <end position="357"/>
    </location>
</feature>
<feature type="transmembrane region" description="Helical" evidence="2">
    <location>
        <begin position="425"/>
        <end position="442"/>
    </location>
</feature>
<keyword evidence="2" id="KW-0812">Transmembrane</keyword>
<name>A0ABU3UZM9_9ACTN</name>
<evidence type="ECO:0000313" key="4">
    <source>
        <dbReference type="Proteomes" id="UP001257627"/>
    </source>
</evidence>
<dbReference type="RefSeq" id="WP_240361225.1">
    <property type="nucleotide sequence ID" value="NZ_JARAKF010000001.1"/>
</dbReference>
<feature type="transmembrane region" description="Helical" evidence="2">
    <location>
        <begin position="261"/>
        <end position="280"/>
    </location>
</feature>
<feature type="transmembrane region" description="Helical" evidence="2">
    <location>
        <begin position="287"/>
        <end position="312"/>
    </location>
</feature>
<feature type="transmembrane region" description="Helical" evidence="2">
    <location>
        <begin position="61"/>
        <end position="80"/>
    </location>
</feature>
<comment type="caution">
    <text evidence="3">The sequence shown here is derived from an EMBL/GenBank/DDBJ whole genome shotgun (WGS) entry which is preliminary data.</text>
</comment>
<reference evidence="3 4" key="1">
    <citation type="submission" date="2023-02" db="EMBL/GenBank/DDBJ databases">
        <authorList>
            <person name="Maleckis M."/>
        </authorList>
    </citation>
    <scope>NUCLEOTIDE SEQUENCE [LARGE SCALE GENOMIC DNA]</scope>
    <source>
        <strain evidence="3 4">P8-A2</strain>
    </source>
</reference>
<feature type="transmembrane region" description="Helical" evidence="2">
    <location>
        <begin position="401"/>
        <end position="419"/>
    </location>
</feature>
<evidence type="ECO:0000256" key="2">
    <source>
        <dbReference type="SAM" id="Phobius"/>
    </source>
</evidence>
<accession>A0ABU3UZM9</accession>
<dbReference type="EMBL" id="JARAKF010000001">
    <property type="protein sequence ID" value="MDU8999403.1"/>
    <property type="molecule type" value="Genomic_DNA"/>
</dbReference>
<organism evidence="3 4">
    <name type="scientific">Streptomyces mirabilis</name>
    <dbReference type="NCBI Taxonomy" id="68239"/>
    <lineage>
        <taxon>Bacteria</taxon>
        <taxon>Bacillati</taxon>
        <taxon>Actinomycetota</taxon>
        <taxon>Actinomycetes</taxon>
        <taxon>Kitasatosporales</taxon>
        <taxon>Streptomycetaceae</taxon>
        <taxon>Streptomyces</taxon>
    </lineage>
</organism>